<organism evidence="1">
    <name type="scientific">Siphoviridae sp. ctMRT7</name>
    <dbReference type="NCBI Taxonomy" id="2827855"/>
    <lineage>
        <taxon>Viruses</taxon>
        <taxon>Duplodnaviria</taxon>
        <taxon>Heunggongvirae</taxon>
        <taxon>Uroviricota</taxon>
        <taxon>Caudoviricetes</taxon>
    </lineage>
</organism>
<dbReference type="EMBL" id="BK032661">
    <property type="protein sequence ID" value="DAF53646.1"/>
    <property type="molecule type" value="Genomic_DNA"/>
</dbReference>
<proteinExistence type="predicted"/>
<evidence type="ECO:0000313" key="1">
    <source>
        <dbReference type="EMBL" id="DAF53646.1"/>
    </source>
</evidence>
<protein>
    <submittedName>
        <fullName evidence="1">Uncharacterized protein</fullName>
    </submittedName>
</protein>
<name>A0A8S5SRS4_9CAUD</name>
<sequence length="116" mass="13994">MTFDFEKFARITASVYPPSVYTLQDALTVFKYYFEQYEKHMGRPHPPIRVSQIVRICQDMPYIDQQSKGSYEDISPLDYYAMIDQHFATKYRYCDYNINHFFSGKIRALRFYEACY</sequence>
<reference evidence="1" key="1">
    <citation type="journal article" date="2021" name="Proc. Natl. Acad. Sci. U.S.A.">
        <title>A Catalog of Tens of Thousands of Viruses from Human Metagenomes Reveals Hidden Associations with Chronic Diseases.</title>
        <authorList>
            <person name="Tisza M.J."/>
            <person name="Buck C.B."/>
        </authorList>
    </citation>
    <scope>NUCLEOTIDE SEQUENCE</scope>
    <source>
        <strain evidence="1">CtMRT7</strain>
    </source>
</reference>
<accession>A0A8S5SRS4</accession>